<feature type="short sequence motif" description="'HIGH' region" evidence="16">
    <location>
        <begin position="16"/>
        <end position="26"/>
    </location>
</feature>
<dbReference type="GO" id="GO:0006431">
    <property type="term" value="P:methionyl-tRNA aminoacylation"/>
    <property type="evidence" value="ECO:0007669"/>
    <property type="project" value="UniProtKB-UniRule"/>
</dbReference>
<dbReference type="Gene3D" id="3.40.50.620">
    <property type="entry name" value="HUPs"/>
    <property type="match status" value="1"/>
</dbReference>
<dbReference type="HAMAP" id="MF_00098">
    <property type="entry name" value="Met_tRNA_synth_type1"/>
    <property type="match status" value="1"/>
</dbReference>
<keyword evidence="12 16" id="KW-0694">RNA-binding</keyword>
<dbReference type="GO" id="GO:0005829">
    <property type="term" value="C:cytosol"/>
    <property type="evidence" value="ECO:0007669"/>
    <property type="project" value="TreeGrafter"/>
</dbReference>
<dbReference type="EC" id="6.1.1.10" evidence="16"/>
<evidence type="ECO:0000313" key="18">
    <source>
        <dbReference type="EMBL" id="SDN08249.1"/>
    </source>
</evidence>
<protein>
    <recommendedName>
        <fullName evidence="16">Methionine--tRNA ligase</fullName>
        <ecNumber evidence="16">6.1.1.10</ecNumber>
    </recommendedName>
    <alternativeName>
        <fullName evidence="16">Methionyl-tRNA synthetase</fullName>
        <shortName evidence="16">MetRS</shortName>
    </alternativeName>
</protein>
<feature type="binding site" evidence="16">
    <location>
        <position position="163"/>
    </location>
    <ligand>
        <name>Zn(2+)</name>
        <dbReference type="ChEBI" id="CHEBI:29105"/>
    </ligand>
</feature>
<evidence type="ECO:0000256" key="15">
    <source>
        <dbReference type="ARBA" id="ARBA00047364"/>
    </source>
</evidence>
<dbReference type="Gene3D" id="2.40.50.140">
    <property type="entry name" value="Nucleic acid-binding proteins"/>
    <property type="match status" value="1"/>
</dbReference>
<evidence type="ECO:0000259" key="17">
    <source>
        <dbReference type="PROSITE" id="PS50886"/>
    </source>
</evidence>
<dbReference type="PANTHER" id="PTHR45765">
    <property type="entry name" value="METHIONINE--TRNA LIGASE"/>
    <property type="match status" value="1"/>
</dbReference>
<keyword evidence="7 16" id="KW-0436">Ligase</keyword>
<gene>
    <name evidence="16" type="primary">metG</name>
    <name evidence="18" type="ORF">SAMN04487951_102158</name>
</gene>
<dbReference type="Proteomes" id="UP000199677">
    <property type="component" value="Unassembled WGS sequence"/>
</dbReference>
<dbReference type="InterPro" id="IPR014758">
    <property type="entry name" value="Met-tRNA_synth"/>
</dbReference>
<evidence type="ECO:0000256" key="13">
    <source>
        <dbReference type="ARBA" id="ARBA00022917"/>
    </source>
</evidence>
<dbReference type="InterPro" id="IPR015413">
    <property type="entry name" value="Methionyl/Leucyl_tRNA_Synth"/>
</dbReference>
<dbReference type="NCBIfam" id="NF001100">
    <property type="entry name" value="PRK00133.1"/>
    <property type="match status" value="1"/>
</dbReference>
<dbReference type="PRINTS" id="PR01041">
    <property type="entry name" value="TRNASYNTHMET"/>
</dbReference>
<keyword evidence="6 16" id="KW-0820">tRNA-binding</keyword>
<feature type="binding site" evidence="16">
    <location>
        <position position="150"/>
    </location>
    <ligand>
        <name>Zn(2+)</name>
        <dbReference type="ChEBI" id="CHEBI:29105"/>
    </ligand>
</feature>
<dbReference type="GO" id="GO:0004825">
    <property type="term" value="F:methionine-tRNA ligase activity"/>
    <property type="evidence" value="ECO:0007669"/>
    <property type="project" value="UniProtKB-UniRule"/>
</dbReference>
<dbReference type="CDD" id="cd07957">
    <property type="entry name" value="Anticodon_Ia_Met"/>
    <property type="match status" value="1"/>
</dbReference>
<dbReference type="AlphaFoldDB" id="A0A1G9YGD5"/>
<evidence type="ECO:0000256" key="4">
    <source>
        <dbReference type="ARBA" id="ARBA00011738"/>
    </source>
</evidence>
<evidence type="ECO:0000256" key="11">
    <source>
        <dbReference type="ARBA" id="ARBA00022840"/>
    </source>
</evidence>
<proteinExistence type="inferred from homology"/>
<evidence type="ECO:0000256" key="14">
    <source>
        <dbReference type="ARBA" id="ARBA00023146"/>
    </source>
</evidence>
<keyword evidence="5 16" id="KW-0963">Cytoplasm</keyword>
<dbReference type="Gene3D" id="1.10.730.10">
    <property type="entry name" value="Isoleucyl-tRNA Synthetase, Domain 1"/>
    <property type="match status" value="1"/>
</dbReference>
<evidence type="ECO:0000256" key="8">
    <source>
        <dbReference type="ARBA" id="ARBA00022723"/>
    </source>
</evidence>
<evidence type="ECO:0000256" key="6">
    <source>
        <dbReference type="ARBA" id="ARBA00022555"/>
    </source>
</evidence>
<feature type="binding site" evidence="16">
    <location>
        <position position="160"/>
    </location>
    <ligand>
        <name>Zn(2+)</name>
        <dbReference type="ChEBI" id="CHEBI:29105"/>
    </ligand>
</feature>
<dbReference type="SUPFAM" id="SSF57770">
    <property type="entry name" value="Methionyl-tRNA synthetase (MetRS), Zn-domain"/>
    <property type="match status" value="1"/>
</dbReference>
<keyword evidence="9 16" id="KW-0547">Nucleotide-binding</keyword>
<keyword evidence="11 16" id="KW-0067">ATP-binding</keyword>
<evidence type="ECO:0000256" key="10">
    <source>
        <dbReference type="ARBA" id="ARBA00022833"/>
    </source>
</evidence>
<dbReference type="PROSITE" id="PS50886">
    <property type="entry name" value="TRBD"/>
    <property type="match status" value="1"/>
</dbReference>
<evidence type="ECO:0000256" key="5">
    <source>
        <dbReference type="ARBA" id="ARBA00022490"/>
    </source>
</evidence>
<keyword evidence="10 16" id="KW-0862">Zinc</keyword>
<comment type="subunit">
    <text evidence="4 16">Homodimer.</text>
</comment>
<dbReference type="SUPFAM" id="SSF50249">
    <property type="entry name" value="Nucleic acid-binding proteins"/>
    <property type="match status" value="1"/>
</dbReference>
<dbReference type="GO" id="GO:0005524">
    <property type="term" value="F:ATP binding"/>
    <property type="evidence" value="ECO:0007669"/>
    <property type="project" value="UniProtKB-UniRule"/>
</dbReference>
<dbReference type="Pfam" id="PF01588">
    <property type="entry name" value="tRNA_bind"/>
    <property type="match status" value="1"/>
</dbReference>
<feature type="short sequence motif" description="'KMSKS' region" evidence="16">
    <location>
        <begin position="332"/>
        <end position="336"/>
    </location>
</feature>
<evidence type="ECO:0000256" key="9">
    <source>
        <dbReference type="ARBA" id="ARBA00022741"/>
    </source>
</evidence>
<keyword evidence="8 16" id="KW-0479">Metal-binding</keyword>
<dbReference type="EMBL" id="FNII01000002">
    <property type="protein sequence ID" value="SDN08249.1"/>
    <property type="molecule type" value="Genomic_DNA"/>
</dbReference>
<evidence type="ECO:0000256" key="7">
    <source>
        <dbReference type="ARBA" id="ARBA00022598"/>
    </source>
</evidence>
<dbReference type="CDD" id="cd00814">
    <property type="entry name" value="MetRS_core"/>
    <property type="match status" value="1"/>
</dbReference>
<dbReference type="InterPro" id="IPR029038">
    <property type="entry name" value="MetRS_Zn"/>
</dbReference>
<dbReference type="SUPFAM" id="SSF47323">
    <property type="entry name" value="Anticodon-binding domain of a subclass of class I aminoacyl-tRNA synthetases"/>
    <property type="match status" value="1"/>
</dbReference>
<dbReference type="InterPro" id="IPR033911">
    <property type="entry name" value="MetRS_core"/>
</dbReference>
<evidence type="ECO:0000256" key="1">
    <source>
        <dbReference type="ARBA" id="ARBA00003314"/>
    </source>
</evidence>
<dbReference type="STRING" id="416873.SAMN04487951_102158"/>
<keyword evidence="14 16" id="KW-0030">Aminoacyl-tRNA synthetase</keyword>
<evidence type="ECO:0000256" key="12">
    <source>
        <dbReference type="ARBA" id="ARBA00022884"/>
    </source>
</evidence>
<dbReference type="Pfam" id="PF09334">
    <property type="entry name" value="tRNA-synt_1g"/>
    <property type="match status" value="1"/>
</dbReference>
<dbReference type="InterPro" id="IPR041872">
    <property type="entry name" value="Anticodon_Met"/>
</dbReference>
<dbReference type="FunFam" id="2.20.28.20:FF:000001">
    <property type="entry name" value="Methionine--tRNA ligase"/>
    <property type="match status" value="1"/>
</dbReference>
<dbReference type="Gene3D" id="2.20.28.20">
    <property type="entry name" value="Methionyl-tRNA synthetase, Zn-domain"/>
    <property type="match status" value="1"/>
</dbReference>
<keyword evidence="13 16" id="KW-0648">Protein biosynthesis</keyword>
<dbReference type="InterPro" id="IPR001412">
    <property type="entry name" value="aa-tRNA-synth_I_CS"/>
</dbReference>
<dbReference type="RefSeq" id="WP_089702240.1">
    <property type="nucleotide sequence ID" value="NZ_FNII01000002.1"/>
</dbReference>
<dbReference type="InterPro" id="IPR023458">
    <property type="entry name" value="Met-tRNA_ligase_1"/>
</dbReference>
<dbReference type="NCBIfam" id="TIGR00398">
    <property type="entry name" value="metG"/>
    <property type="match status" value="1"/>
</dbReference>
<dbReference type="FunFam" id="1.10.730.10:FF:000005">
    <property type="entry name" value="Methionine--tRNA ligase"/>
    <property type="match status" value="1"/>
</dbReference>
<comment type="function">
    <text evidence="1 16">Is required not only for elongation of protein synthesis but also for the initiation of all mRNA translation through initiator tRNA(fMet) aminoacylation.</text>
</comment>
<feature type="binding site" evidence="16">
    <location>
        <position position="147"/>
    </location>
    <ligand>
        <name>Zn(2+)</name>
        <dbReference type="ChEBI" id="CHEBI:29105"/>
    </ligand>
</feature>
<name>A0A1G9YGD5_9GAMM</name>
<dbReference type="Pfam" id="PF19303">
    <property type="entry name" value="Anticodon_3"/>
    <property type="match status" value="1"/>
</dbReference>
<evidence type="ECO:0000313" key="19">
    <source>
        <dbReference type="Proteomes" id="UP000199677"/>
    </source>
</evidence>
<accession>A0A1G9YGD5</accession>
<comment type="catalytic activity">
    <reaction evidence="15 16">
        <text>tRNA(Met) + L-methionine + ATP = L-methionyl-tRNA(Met) + AMP + diphosphate</text>
        <dbReference type="Rhea" id="RHEA:13481"/>
        <dbReference type="Rhea" id="RHEA-COMP:9667"/>
        <dbReference type="Rhea" id="RHEA-COMP:9698"/>
        <dbReference type="ChEBI" id="CHEBI:30616"/>
        <dbReference type="ChEBI" id="CHEBI:33019"/>
        <dbReference type="ChEBI" id="CHEBI:57844"/>
        <dbReference type="ChEBI" id="CHEBI:78442"/>
        <dbReference type="ChEBI" id="CHEBI:78530"/>
        <dbReference type="ChEBI" id="CHEBI:456215"/>
        <dbReference type="EC" id="6.1.1.10"/>
    </reaction>
</comment>
<dbReference type="PANTHER" id="PTHR45765:SF1">
    <property type="entry name" value="METHIONINE--TRNA LIGASE, CYTOPLASMIC"/>
    <property type="match status" value="1"/>
</dbReference>
<evidence type="ECO:0000256" key="3">
    <source>
        <dbReference type="ARBA" id="ARBA00008258"/>
    </source>
</evidence>
<dbReference type="InterPro" id="IPR014729">
    <property type="entry name" value="Rossmann-like_a/b/a_fold"/>
</dbReference>
<feature type="binding site" evidence="16">
    <location>
        <position position="335"/>
    </location>
    <ligand>
        <name>ATP</name>
        <dbReference type="ChEBI" id="CHEBI:30616"/>
    </ligand>
</feature>
<reference evidence="19" key="1">
    <citation type="submission" date="2016-10" db="EMBL/GenBank/DDBJ databases">
        <authorList>
            <person name="Varghese N."/>
            <person name="Submissions S."/>
        </authorList>
    </citation>
    <scope>NUCLEOTIDE SEQUENCE [LARGE SCALE GENOMIC DNA]</scope>
    <source>
        <strain evidence="19">CGMCC 1.6494</strain>
    </source>
</reference>
<dbReference type="FunFam" id="2.40.50.140:FF:000042">
    <property type="entry name" value="Methionine--tRNA ligase"/>
    <property type="match status" value="1"/>
</dbReference>
<dbReference type="CDD" id="cd02800">
    <property type="entry name" value="tRNA_bind_EcMetRS_like"/>
    <property type="match status" value="1"/>
</dbReference>
<comment type="cofactor">
    <cofactor evidence="16">
        <name>Zn(2+)</name>
        <dbReference type="ChEBI" id="CHEBI:29105"/>
    </cofactor>
    <text evidence="16">Binds 1 zinc ion per subunit.</text>
</comment>
<organism evidence="18 19">
    <name type="scientific">Vreelandella arcis</name>
    <dbReference type="NCBI Taxonomy" id="416873"/>
    <lineage>
        <taxon>Bacteria</taxon>
        <taxon>Pseudomonadati</taxon>
        <taxon>Pseudomonadota</taxon>
        <taxon>Gammaproteobacteria</taxon>
        <taxon>Oceanospirillales</taxon>
        <taxon>Halomonadaceae</taxon>
        <taxon>Vreelandella</taxon>
    </lineage>
</organism>
<evidence type="ECO:0000256" key="16">
    <source>
        <dbReference type="HAMAP-Rule" id="MF_00098"/>
    </source>
</evidence>
<dbReference type="OrthoDB" id="9810191at2"/>
<comment type="subcellular location">
    <subcellularLocation>
        <location evidence="2 16">Cytoplasm</location>
    </subcellularLocation>
</comment>
<dbReference type="SUPFAM" id="SSF52374">
    <property type="entry name" value="Nucleotidylyl transferase"/>
    <property type="match status" value="1"/>
</dbReference>
<comment type="similarity">
    <text evidence="3 16">Belongs to the class-I aminoacyl-tRNA synthetase family. MetG type 1 subfamily.</text>
</comment>
<dbReference type="GO" id="GO:0000049">
    <property type="term" value="F:tRNA binding"/>
    <property type="evidence" value="ECO:0007669"/>
    <property type="project" value="UniProtKB-UniRule"/>
</dbReference>
<evidence type="ECO:0000256" key="2">
    <source>
        <dbReference type="ARBA" id="ARBA00004496"/>
    </source>
</evidence>
<dbReference type="PROSITE" id="PS00178">
    <property type="entry name" value="AA_TRNA_LIGASE_I"/>
    <property type="match status" value="1"/>
</dbReference>
<sequence>MSTTSPRRILVTSALPYANGAIHLGHLLEYVQTDIWVRFQKSRGQQCYYVCADDAHGTAIMLRAEQEGITPEALIDRVSRDHQADFARFGIGFDNYHSTHSEENRYYSELIYQRLRDKGHIATREIEQMFDPQKGLFLADRFIKGTCPKCGSDDQYGDNCEKCGATYTPAELINPVSAISGATPEVRSSTHYFFKLPDFADFLQSWINDGHVQPQIRNKLMEWFESGFNEWDISRDAPYFGFEIPDAPGKYFYVWLDAPIGYLASFKNLCDREDIDFDSFWQPSSDAEIYHFIGKDIVYFHALFWPAMLHGADLRTPTAVNCHGFLTVDGAKMSKSRGTFIKAATYADHLNPEYLRYYFAAKLTSKVDDLDLNLDDFAARVNADLVGKVVNIASRCAGFVKKLGGGRLSAHCSEPQIVARFIAAGDDIAQDFEAREFSRAMRNIMELADEANTYIAEKEPWVLAKQTGREAEVLDICSVGINLFRQLMVYLAPVVPKMAEQAREFLNIDTLNWHSRHDLLVDHEINKFKPLMQRVERDKIDAMIDVSKEDLVEEEKLKQAPKGPLTDDPIAPEISFDEFAKVDLRIARIAKAQYVEGADKLLQLTLDIGGETRTVFSGIRSAYAPEALEGRLTVMVANLAPRKMRFGVSEGMVLASANQDGIYLLSPDSGAEPGQRVT</sequence>
<feature type="domain" description="TRNA-binding" evidence="17">
    <location>
        <begin position="578"/>
        <end position="678"/>
    </location>
</feature>
<dbReference type="InterPro" id="IPR004495">
    <property type="entry name" value="Met-tRNA-synth_bsu_C"/>
</dbReference>
<dbReference type="NCBIfam" id="TIGR00399">
    <property type="entry name" value="metG_C_term"/>
    <property type="match status" value="1"/>
</dbReference>
<dbReference type="InterPro" id="IPR012340">
    <property type="entry name" value="NA-bd_OB-fold"/>
</dbReference>
<dbReference type="GO" id="GO:0046872">
    <property type="term" value="F:metal ion binding"/>
    <property type="evidence" value="ECO:0007669"/>
    <property type="project" value="UniProtKB-KW"/>
</dbReference>
<keyword evidence="19" id="KW-1185">Reference proteome</keyword>
<dbReference type="InterPro" id="IPR009080">
    <property type="entry name" value="tRNAsynth_Ia_anticodon-bd"/>
</dbReference>
<dbReference type="InterPro" id="IPR002547">
    <property type="entry name" value="tRNA-bd_dom"/>
</dbReference>